<dbReference type="EMBL" id="FXWG01000002">
    <property type="protein sequence ID" value="SMQ69200.1"/>
    <property type="molecule type" value="Genomic_DNA"/>
</dbReference>
<keyword evidence="6" id="KW-1185">Reference proteome</keyword>
<accession>A0A1Y6F770</accession>
<dbReference type="Pfam" id="PF00691">
    <property type="entry name" value="OmpA"/>
    <property type="match status" value="1"/>
</dbReference>
<dbReference type="Gene3D" id="3.30.1330.60">
    <property type="entry name" value="OmpA-like domain"/>
    <property type="match status" value="1"/>
</dbReference>
<dbReference type="InterPro" id="IPR036737">
    <property type="entry name" value="OmpA-like_sf"/>
</dbReference>
<organism evidence="5 6">
    <name type="scientific">Altererythrobacter xiamenensis</name>
    <dbReference type="NCBI Taxonomy" id="1316679"/>
    <lineage>
        <taxon>Bacteria</taxon>
        <taxon>Pseudomonadati</taxon>
        <taxon>Pseudomonadota</taxon>
        <taxon>Alphaproteobacteria</taxon>
        <taxon>Sphingomonadales</taxon>
        <taxon>Erythrobacteraceae</taxon>
        <taxon>Altererythrobacter</taxon>
    </lineage>
</organism>
<dbReference type="GO" id="GO:0016020">
    <property type="term" value="C:membrane"/>
    <property type="evidence" value="ECO:0007669"/>
    <property type="project" value="UniProtKB-UniRule"/>
</dbReference>
<dbReference type="SUPFAM" id="SSF103088">
    <property type="entry name" value="OmpA-like"/>
    <property type="match status" value="1"/>
</dbReference>
<dbReference type="OrthoDB" id="9814546at2"/>
<dbReference type="PANTHER" id="PTHR30329">
    <property type="entry name" value="STATOR ELEMENT OF FLAGELLAR MOTOR COMPLEX"/>
    <property type="match status" value="1"/>
</dbReference>
<dbReference type="PANTHER" id="PTHR30329:SF21">
    <property type="entry name" value="LIPOPROTEIN YIAD-RELATED"/>
    <property type="match status" value="1"/>
</dbReference>
<feature type="signal peptide" evidence="3">
    <location>
        <begin position="1"/>
        <end position="20"/>
    </location>
</feature>
<dbReference type="InterPro" id="IPR050330">
    <property type="entry name" value="Bact_OuterMem_StrucFunc"/>
</dbReference>
<dbReference type="AlphaFoldDB" id="A0A1Y6F770"/>
<evidence type="ECO:0000259" key="4">
    <source>
        <dbReference type="PROSITE" id="PS51123"/>
    </source>
</evidence>
<evidence type="ECO:0000256" key="3">
    <source>
        <dbReference type="SAM" id="SignalP"/>
    </source>
</evidence>
<dbReference type="RefSeq" id="WP_159456609.1">
    <property type="nucleotide sequence ID" value="NZ_FXWG01000002.1"/>
</dbReference>
<feature type="domain" description="OmpA-like" evidence="4">
    <location>
        <begin position="54"/>
        <end position="177"/>
    </location>
</feature>
<evidence type="ECO:0000313" key="5">
    <source>
        <dbReference type="EMBL" id="SMQ69200.1"/>
    </source>
</evidence>
<dbReference type="CDD" id="cd07185">
    <property type="entry name" value="OmpA_C-like"/>
    <property type="match status" value="1"/>
</dbReference>
<feature type="region of interest" description="Disordered" evidence="2">
    <location>
        <begin position="144"/>
        <end position="169"/>
    </location>
</feature>
<dbReference type="InterPro" id="IPR006665">
    <property type="entry name" value="OmpA-like"/>
</dbReference>
<feature type="region of interest" description="Disordered" evidence="2">
    <location>
        <begin position="174"/>
        <end position="193"/>
    </location>
</feature>
<dbReference type="Proteomes" id="UP000194420">
    <property type="component" value="Unassembled WGS sequence"/>
</dbReference>
<evidence type="ECO:0000256" key="1">
    <source>
        <dbReference type="PROSITE-ProRule" id="PRU00473"/>
    </source>
</evidence>
<keyword evidence="3" id="KW-0732">Signal</keyword>
<protein>
    <submittedName>
        <fullName evidence="5">OmpA-OmpF porin, OOP family</fullName>
    </submittedName>
</protein>
<feature type="chain" id="PRO_5012667122" evidence="3">
    <location>
        <begin position="21"/>
        <end position="193"/>
    </location>
</feature>
<gene>
    <name evidence="5" type="ORF">SAMN06297468_1424</name>
</gene>
<feature type="compositionally biased region" description="Basic and acidic residues" evidence="2">
    <location>
        <begin position="160"/>
        <end position="169"/>
    </location>
</feature>
<name>A0A1Y6F770_9SPHN</name>
<sequence>MSPQSLTAPAVALLLAGALAACGERNEEPEPVVTPTSDGEPVSILRPDVEIERPVDPLEPLATTIAFAEGGSALSDAAVAALERVLESEQFQEGGAITLRAHSDAGGSDEANMRASMARAEAVRDWLVENGTDAERITTIAFGEQNPIEPNALPDGSPNEEGRAANRRVELTIAIPEAGADAPAEDAAEDPEA</sequence>
<reference evidence="6" key="1">
    <citation type="submission" date="2017-04" db="EMBL/GenBank/DDBJ databases">
        <authorList>
            <person name="Varghese N."/>
            <person name="Submissions S."/>
        </authorList>
    </citation>
    <scope>NUCLEOTIDE SEQUENCE [LARGE SCALE GENOMIC DNA]</scope>
</reference>
<feature type="compositionally biased region" description="Acidic residues" evidence="2">
    <location>
        <begin position="183"/>
        <end position="193"/>
    </location>
</feature>
<evidence type="ECO:0000256" key="2">
    <source>
        <dbReference type="SAM" id="MobiDB-lite"/>
    </source>
</evidence>
<evidence type="ECO:0000313" key="6">
    <source>
        <dbReference type="Proteomes" id="UP000194420"/>
    </source>
</evidence>
<keyword evidence="1" id="KW-0472">Membrane</keyword>
<proteinExistence type="predicted"/>
<dbReference type="PROSITE" id="PS51123">
    <property type="entry name" value="OMPA_2"/>
    <property type="match status" value="1"/>
</dbReference>